<evidence type="ECO:0000313" key="2">
    <source>
        <dbReference type="EMBL" id="PON54779.1"/>
    </source>
</evidence>
<evidence type="ECO:0008006" key="4">
    <source>
        <dbReference type="Google" id="ProtNLM"/>
    </source>
</evidence>
<keyword evidence="1" id="KW-0472">Membrane</keyword>
<dbReference type="AlphaFoldDB" id="A0A2P5C191"/>
<evidence type="ECO:0000313" key="3">
    <source>
        <dbReference type="Proteomes" id="UP000237105"/>
    </source>
</evidence>
<gene>
    <name evidence="2" type="ORF">PanWU01x14_192850</name>
</gene>
<protein>
    <recommendedName>
        <fullName evidence="4">Transmembrane protein</fullName>
    </recommendedName>
</protein>
<sequence>MLYQLLIMSINVVMVVVEIFLGIMVVTTTFQISKKPQLTRSRKIMKRCKKIEKVHSINHLKILSVFATDEVKDDISHLSVIRSNTLLTFTKHH</sequence>
<accession>A0A2P5C191</accession>
<proteinExistence type="predicted"/>
<comment type="caution">
    <text evidence="2">The sequence shown here is derived from an EMBL/GenBank/DDBJ whole genome shotgun (WGS) entry which is preliminary data.</text>
</comment>
<feature type="transmembrane region" description="Helical" evidence="1">
    <location>
        <begin position="6"/>
        <end position="32"/>
    </location>
</feature>
<dbReference type="Proteomes" id="UP000237105">
    <property type="component" value="Unassembled WGS sequence"/>
</dbReference>
<evidence type="ECO:0000256" key="1">
    <source>
        <dbReference type="SAM" id="Phobius"/>
    </source>
</evidence>
<keyword evidence="3" id="KW-1185">Reference proteome</keyword>
<keyword evidence="1" id="KW-1133">Transmembrane helix</keyword>
<dbReference type="EMBL" id="JXTB01000190">
    <property type="protein sequence ID" value="PON54779.1"/>
    <property type="molecule type" value="Genomic_DNA"/>
</dbReference>
<organism evidence="2 3">
    <name type="scientific">Parasponia andersonii</name>
    <name type="common">Sponia andersonii</name>
    <dbReference type="NCBI Taxonomy" id="3476"/>
    <lineage>
        <taxon>Eukaryota</taxon>
        <taxon>Viridiplantae</taxon>
        <taxon>Streptophyta</taxon>
        <taxon>Embryophyta</taxon>
        <taxon>Tracheophyta</taxon>
        <taxon>Spermatophyta</taxon>
        <taxon>Magnoliopsida</taxon>
        <taxon>eudicotyledons</taxon>
        <taxon>Gunneridae</taxon>
        <taxon>Pentapetalae</taxon>
        <taxon>rosids</taxon>
        <taxon>fabids</taxon>
        <taxon>Rosales</taxon>
        <taxon>Cannabaceae</taxon>
        <taxon>Parasponia</taxon>
    </lineage>
</organism>
<keyword evidence="1" id="KW-0812">Transmembrane</keyword>
<reference evidence="3" key="1">
    <citation type="submission" date="2016-06" db="EMBL/GenBank/DDBJ databases">
        <title>Parallel loss of symbiosis genes in relatives of nitrogen-fixing non-legume Parasponia.</title>
        <authorList>
            <person name="Van Velzen R."/>
            <person name="Holmer R."/>
            <person name="Bu F."/>
            <person name="Rutten L."/>
            <person name="Van Zeijl A."/>
            <person name="Liu W."/>
            <person name="Santuari L."/>
            <person name="Cao Q."/>
            <person name="Sharma T."/>
            <person name="Shen D."/>
            <person name="Roswanjaya Y."/>
            <person name="Wardhani T."/>
            <person name="Kalhor M.S."/>
            <person name="Jansen J."/>
            <person name="Van den Hoogen J."/>
            <person name="Gungor B."/>
            <person name="Hartog M."/>
            <person name="Hontelez J."/>
            <person name="Verver J."/>
            <person name="Yang W.-C."/>
            <person name="Schijlen E."/>
            <person name="Repin R."/>
            <person name="Schilthuizen M."/>
            <person name="Schranz E."/>
            <person name="Heidstra R."/>
            <person name="Miyata K."/>
            <person name="Fedorova E."/>
            <person name="Kohlen W."/>
            <person name="Bisseling T."/>
            <person name="Smit S."/>
            <person name="Geurts R."/>
        </authorList>
    </citation>
    <scope>NUCLEOTIDE SEQUENCE [LARGE SCALE GENOMIC DNA]</scope>
    <source>
        <strain evidence="3">cv. WU1-14</strain>
    </source>
</reference>
<name>A0A2P5C191_PARAD</name>